<dbReference type="OrthoDB" id="387726at2"/>
<proteinExistence type="predicted"/>
<sequence length="226" mass="25420">MLGTKILLTSVISGVSGLVGYTSLSIPNWDPKNVWRIKSNNKFYLSLCSYRGEKSGNWVASDLWIYLTIKDKVTDNIDTNTKLELWGEGYHWRGDGAKVTQPPTWRAESLQELVRGSFGTQGRFNWINDDGIDGEGRVTRLGEVGGGEENETFGSYIRCPDKLFQFSGSGRKEKGLNEFKFSLDNCKDGSERKGTKECSIKVELTKGSSPSEQLEWKEFIPRVIID</sequence>
<keyword evidence="2" id="KW-1185">Reference proteome</keyword>
<dbReference type="KEGG" id="mwe:WEN_00800"/>
<dbReference type="STRING" id="1197325.WEN_00800"/>
<organism evidence="1 2">
    <name type="scientific">Mycoplasma wenyonii (strain Massachusetts)</name>
    <name type="common">Eperythrozoon wenyonii</name>
    <dbReference type="NCBI Taxonomy" id="1197325"/>
    <lineage>
        <taxon>Bacteria</taxon>
        <taxon>Bacillati</taxon>
        <taxon>Mycoplasmatota</taxon>
        <taxon>Mollicutes</taxon>
        <taxon>Mycoplasmataceae</taxon>
        <taxon>Mycoplasma</taxon>
    </lineage>
</organism>
<dbReference type="EMBL" id="CP003703">
    <property type="protein sequence ID" value="AFN64963.1"/>
    <property type="molecule type" value="Genomic_DNA"/>
</dbReference>
<reference evidence="1 2" key="1">
    <citation type="journal article" date="2012" name="J. Bacteriol.">
        <title>Complete genome sequence of Mycoplasma wenyonii strain Massachusetts.</title>
        <authorList>
            <person name="Dos Santos A.P."/>
            <person name="Guimaraes A.M."/>
            <person name="do Nascimento N.C."/>
            <person name="Sanmiguel P.J."/>
            <person name="Messick J.B."/>
        </authorList>
    </citation>
    <scope>NUCLEOTIDE SEQUENCE [LARGE SCALE GENOMIC DNA]</scope>
    <source>
        <strain evidence="1 2">Massachusetts</strain>
    </source>
</reference>
<name>I6Z5W8_MYCWM</name>
<dbReference type="Proteomes" id="UP000009005">
    <property type="component" value="Chromosome"/>
</dbReference>
<dbReference type="AlphaFoldDB" id="I6Z5W8"/>
<dbReference type="HOGENOM" id="CLU_1208739_0_0_14"/>
<evidence type="ECO:0000313" key="1">
    <source>
        <dbReference type="EMBL" id="AFN64963.1"/>
    </source>
</evidence>
<dbReference type="RefSeq" id="WP_014849673.1">
    <property type="nucleotide sequence ID" value="NC_018149.1"/>
</dbReference>
<accession>I6Z5W8</accession>
<protein>
    <submittedName>
        <fullName evidence="1">Uncharacterized protein</fullName>
    </submittedName>
</protein>
<dbReference type="PATRIC" id="fig|1197325.3.peg.177"/>
<gene>
    <name evidence="1" type="ordered locus">WEN_00800</name>
</gene>
<evidence type="ECO:0000313" key="2">
    <source>
        <dbReference type="Proteomes" id="UP000009005"/>
    </source>
</evidence>